<evidence type="ECO:0000256" key="5">
    <source>
        <dbReference type="ARBA" id="ARBA00015828"/>
    </source>
</evidence>
<dbReference type="GeneID" id="100371172"/>
<gene>
    <name evidence="16" type="primary">LOC100371172</name>
</gene>
<keyword evidence="9 13" id="KW-0653">Protein transport</keyword>
<dbReference type="PANTHER" id="PTHR10805:SF0">
    <property type="entry name" value="COATOMER SUBUNIT EPSILON"/>
    <property type="match status" value="1"/>
</dbReference>
<keyword evidence="7 13" id="KW-0963">Cytoplasm</keyword>
<dbReference type="PIRSF" id="PIRSF016478">
    <property type="entry name" value="Coatomer_esu"/>
    <property type="match status" value="1"/>
</dbReference>
<evidence type="ECO:0000256" key="3">
    <source>
        <dbReference type="ARBA" id="ARBA00008827"/>
    </source>
</evidence>
<comment type="function">
    <text evidence="13">The coatomer is a cytosolic protein complex that binds to dilysine motifs and reversibly associates with Golgi non-clathrin-coated vesicles, which further mediate biosynthetic protein transport from the ER, via the Golgi up to the trans Golgi network. The coatomer complex is required for budding from Golgi membranes, and is essential for the retrograde Golgi-to-ER transport of dilysine-tagged proteins.</text>
</comment>
<evidence type="ECO:0000256" key="11">
    <source>
        <dbReference type="ARBA" id="ARBA00023136"/>
    </source>
</evidence>
<evidence type="ECO:0000256" key="12">
    <source>
        <dbReference type="ARBA" id="ARBA00023329"/>
    </source>
</evidence>
<name>A0ABM0GWE9_SACKO</name>
<evidence type="ECO:0000256" key="6">
    <source>
        <dbReference type="ARBA" id="ARBA00022448"/>
    </source>
</evidence>
<proteinExistence type="inferred from homology"/>
<dbReference type="InterPro" id="IPR006822">
    <property type="entry name" value="Coatomer_esu"/>
</dbReference>
<dbReference type="PANTHER" id="PTHR10805">
    <property type="entry name" value="COATOMER SUBUNIT EPSILON"/>
    <property type="match status" value="1"/>
</dbReference>
<comment type="subunit">
    <text evidence="4">Oligomeric complex that consists of at least the alpha, beta, beta', gamma, delta, epsilon and zeta subunits.</text>
</comment>
<evidence type="ECO:0000256" key="14">
    <source>
        <dbReference type="PROSITE-ProRule" id="PRU00339"/>
    </source>
</evidence>
<evidence type="ECO:0000313" key="16">
    <source>
        <dbReference type="RefSeq" id="XP_002738830.1"/>
    </source>
</evidence>
<evidence type="ECO:0000313" key="15">
    <source>
        <dbReference type="Proteomes" id="UP000694865"/>
    </source>
</evidence>
<keyword evidence="6 13" id="KW-0813">Transport</keyword>
<evidence type="ECO:0000256" key="8">
    <source>
        <dbReference type="ARBA" id="ARBA00022892"/>
    </source>
</evidence>
<reference evidence="16" key="1">
    <citation type="submission" date="2025-08" db="UniProtKB">
        <authorList>
            <consortium name="RefSeq"/>
        </authorList>
    </citation>
    <scope>IDENTIFICATION</scope>
    <source>
        <tissue evidence="16">Testes</tissue>
    </source>
</reference>
<dbReference type="InterPro" id="IPR011990">
    <property type="entry name" value="TPR-like_helical_dom_sf"/>
</dbReference>
<keyword evidence="11 13" id="KW-0472">Membrane</keyword>
<evidence type="ECO:0000256" key="7">
    <source>
        <dbReference type="ARBA" id="ARBA00022490"/>
    </source>
</evidence>
<comment type="similarity">
    <text evidence="3 13">Belongs to the COPE family.</text>
</comment>
<evidence type="ECO:0000256" key="10">
    <source>
        <dbReference type="ARBA" id="ARBA00023034"/>
    </source>
</evidence>
<dbReference type="InterPro" id="IPR019734">
    <property type="entry name" value="TPR_rpt"/>
</dbReference>
<evidence type="ECO:0000256" key="2">
    <source>
        <dbReference type="ARBA" id="ARBA00004347"/>
    </source>
</evidence>
<keyword evidence="10 13" id="KW-0333">Golgi apparatus</keyword>
<dbReference type="SMART" id="SM00028">
    <property type="entry name" value="TPR"/>
    <property type="match status" value="1"/>
</dbReference>
<evidence type="ECO:0000256" key="13">
    <source>
        <dbReference type="PIRNR" id="PIRNR016478"/>
    </source>
</evidence>
<dbReference type="SUPFAM" id="SSF48452">
    <property type="entry name" value="TPR-like"/>
    <property type="match status" value="1"/>
</dbReference>
<evidence type="ECO:0000256" key="9">
    <source>
        <dbReference type="ARBA" id="ARBA00022927"/>
    </source>
</evidence>
<feature type="repeat" description="TPR" evidence="14">
    <location>
        <begin position="207"/>
        <end position="240"/>
    </location>
</feature>
<dbReference type="Proteomes" id="UP000694865">
    <property type="component" value="Unplaced"/>
</dbReference>
<accession>A0ABM0GWE9</accession>
<keyword evidence="12 13" id="KW-0968">Cytoplasmic vesicle</keyword>
<keyword evidence="15" id="KW-1185">Reference proteome</keyword>
<evidence type="ECO:0000256" key="1">
    <source>
        <dbReference type="ARBA" id="ARBA00004255"/>
    </source>
</evidence>
<dbReference type="Pfam" id="PF04733">
    <property type="entry name" value="Coatomer_E"/>
    <property type="match status" value="1"/>
</dbReference>
<comment type="subcellular location">
    <subcellularLocation>
        <location evidence="2">Cytoplasmic vesicle</location>
        <location evidence="2">COPI-coated vesicle membrane</location>
        <topology evidence="2">Peripheral membrane protein</topology>
        <orientation evidence="2">Cytoplasmic side</orientation>
    </subcellularLocation>
    <subcellularLocation>
        <location evidence="1">Golgi apparatus membrane</location>
        <topology evidence="1">Peripheral membrane protein</topology>
        <orientation evidence="1">Cytoplasmic side</orientation>
    </subcellularLocation>
</comment>
<sequence>MAGQQDVDELFEVKNAFYLGSFQQCITEVQNLKPSNKDVKTEADVFMYRAYISQRKYGVVIDEIRSSAGSELQAVKMFANYLANPDRRDGIVKDLDGKMSSSVDITNNTFLLMAASIYVHEQNNDAALRVLNQSESLECAALTVQIYLKMDRVDLSKKELKRMQELDDDATLTQIAQAWFNLAVGGEKLQDAYYIFQELADKNTSTPLLLNGMAAAYIHQGKFDEAEGVLQEALEKDSNNPETLINMVVLSQHLGKAPEVSNRYVSQLKDGHQSHPFVKEYCAKELEFDRLAKQYVSSS</sequence>
<organism evidence="15 16">
    <name type="scientific">Saccoglossus kowalevskii</name>
    <name type="common">Acorn worm</name>
    <dbReference type="NCBI Taxonomy" id="10224"/>
    <lineage>
        <taxon>Eukaryota</taxon>
        <taxon>Metazoa</taxon>
        <taxon>Hemichordata</taxon>
        <taxon>Enteropneusta</taxon>
        <taxon>Harrimaniidae</taxon>
        <taxon>Saccoglossus</taxon>
    </lineage>
</organism>
<keyword evidence="14" id="KW-0802">TPR repeat</keyword>
<keyword evidence="8 13" id="KW-0931">ER-Golgi transport</keyword>
<dbReference type="PROSITE" id="PS50005">
    <property type="entry name" value="TPR"/>
    <property type="match status" value="1"/>
</dbReference>
<dbReference type="Gene3D" id="1.25.40.10">
    <property type="entry name" value="Tetratricopeptide repeat domain"/>
    <property type="match status" value="1"/>
</dbReference>
<protein>
    <recommendedName>
        <fullName evidence="5 13">Coatomer subunit epsilon</fullName>
    </recommendedName>
</protein>
<evidence type="ECO:0000256" key="4">
    <source>
        <dbReference type="ARBA" id="ARBA00011775"/>
    </source>
</evidence>
<dbReference type="RefSeq" id="XP_002738830.1">
    <property type="nucleotide sequence ID" value="XM_002738784.2"/>
</dbReference>